<dbReference type="PATRIC" id="fig|438.15.peg.587"/>
<dbReference type="Pfam" id="PF13692">
    <property type="entry name" value="Glyco_trans_1_4"/>
    <property type="match status" value="1"/>
</dbReference>
<dbReference type="InterPro" id="IPR050194">
    <property type="entry name" value="Glycosyltransferase_grp1"/>
</dbReference>
<accession>A0A1A0DJ34</accession>
<reference evidence="2 3" key="1">
    <citation type="submission" date="2016-05" db="EMBL/GenBank/DDBJ databases">
        <title>Genome sequencing of Acetobacter pasteurianus strain SRCM100623.</title>
        <authorList>
            <person name="Song Y.R."/>
        </authorList>
    </citation>
    <scope>NUCLEOTIDE SEQUENCE [LARGE SCALE GENOMIC DNA]</scope>
    <source>
        <strain evidence="2 3">SRCM100623</strain>
    </source>
</reference>
<dbReference type="PANTHER" id="PTHR45947:SF3">
    <property type="entry name" value="SULFOQUINOVOSYL TRANSFERASE SQD2"/>
    <property type="match status" value="1"/>
</dbReference>
<evidence type="ECO:0000313" key="3">
    <source>
        <dbReference type="Proteomes" id="UP000093796"/>
    </source>
</evidence>
<name>A0A1A0DJ34_ACEPA</name>
<dbReference type="RefSeq" id="WP_003628538.1">
    <property type="nucleotide sequence ID" value="NZ_LYUD01000045.1"/>
</dbReference>
<organism evidence="2 3">
    <name type="scientific">Acetobacter pasteurianus</name>
    <name type="common">Acetobacter turbidans</name>
    <dbReference type="NCBI Taxonomy" id="438"/>
    <lineage>
        <taxon>Bacteria</taxon>
        <taxon>Pseudomonadati</taxon>
        <taxon>Pseudomonadota</taxon>
        <taxon>Alphaproteobacteria</taxon>
        <taxon>Acetobacterales</taxon>
        <taxon>Acetobacteraceae</taxon>
        <taxon>Acetobacter</taxon>
    </lineage>
</organism>
<dbReference type="Proteomes" id="UP000093796">
    <property type="component" value="Unassembled WGS sequence"/>
</dbReference>
<dbReference type="PANTHER" id="PTHR45947">
    <property type="entry name" value="SULFOQUINOVOSYL TRANSFERASE SQD2"/>
    <property type="match status" value="1"/>
</dbReference>
<dbReference type="SUPFAM" id="SSF53756">
    <property type="entry name" value="UDP-Glycosyltransferase/glycogen phosphorylase"/>
    <property type="match status" value="1"/>
</dbReference>
<dbReference type="Gene3D" id="3.40.50.2000">
    <property type="entry name" value="Glycogen Phosphorylase B"/>
    <property type="match status" value="2"/>
</dbReference>
<dbReference type="OrthoDB" id="9790710at2"/>
<gene>
    <name evidence="2" type="ORF">SRCM100623_00518</name>
</gene>
<dbReference type="InterPro" id="IPR028098">
    <property type="entry name" value="Glyco_trans_4-like_N"/>
</dbReference>
<dbReference type="GO" id="GO:0016757">
    <property type="term" value="F:glycosyltransferase activity"/>
    <property type="evidence" value="ECO:0007669"/>
    <property type="project" value="TreeGrafter"/>
</dbReference>
<dbReference type="Pfam" id="PF13579">
    <property type="entry name" value="Glyco_trans_4_4"/>
    <property type="match status" value="1"/>
</dbReference>
<dbReference type="CDD" id="cd03801">
    <property type="entry name" value="GT4_PimA-like"/>
    <property type="match status" value="1"/>
</dbReference>
<evidence type="ECO:0000313" key="2">
    <source>
        <dbReference type="EMBL" id="OAZ75094.1"/>
    </source>
</evidence>
<comment type="caution">
    <text evidence="2">The sequence shown here is derived from an EMBL/GenBank/DDBJ whole genome shotgun (WGS) entry which is preliminary data.</text>
</comment>
<sequence length="369" mass="39808">MSGIRVFVWQWGRKGAGPRIAAELAKALNTLPNTSAVLSLSSGAEVLQAEPDLHNDVPVRTYTSLSSFFTRLLQAPYMLHALGRMLRAVHPDVAICAMPGPLDLIMVAALRKAGVPVVVLVHDAAAHPGDGFVGQMFLQRLLVWSADIPVTLSRHVAAQLEKQWCMRGRRALVAFHPPFAFVAPEGQPSAPFAHKGPVRLLFFGRLLSYKGLDLLAQALTAMGEHTDYICRVAGKGPHSAELDQLAALPNVQIENRWVPETKVSQLLAWADALVLPYREATQSGVGAAALAAGRWVISTDVSGLAEQFAGQPNVVFCKPEAQNIAATLTAFVKDKPAATPNTQGKREAEQAWQIMAEQILNGVRQFEAG</sequence>
<dbReference type="EMBL" id="LYUD01000045">
    <property type="protein sequence ID" value="OAZ75094.1"/>
    <property type="molecule type" value="Genomic_DNA"/>
</dbReference>
<protein>
    <recommendedName>
        <fullName evidence="1">Glycosyltransferase subfamily 4-like N-terminal domain-containing protein</fullName>
    </recommendedName>
</protein>
<evidence type="ECO:0000259" key="1">
    <source>
        <dbReference type="Pfam" id="PF13579"/>
    </source>
</evidence>
<dbReference type="AlphaFoldDB" id="A0A1A0DJ34"/>
<dbReference type="eggNOG" id="COG0438">
    <property type="taxonomic scope" value="Bacteria"/>
</dbReference>
<proteinExistence type="predicted"/>
<feature type="domain" description="Glycosyltransferase subfamily 4-like N-terminal" evidence="1">
    <location>
        <begin position="22"/>
        <end position="171"/>
    </location>
</feature>